<keyword evidence="3" id="KW-0614">Plasmid</keyword>
<dbReference type="Gene3D" id="3.40.50.300">
    <property type="entry name" value="P-loop containing nucleotide triphosphate hydrolases"/>
    <property type="match status" value="1"/>
</dbReference>
<geneLocation type="plasmid" evidence="3">
    <name>pEfs-EN3</name>
</geneLocation>
<dbReference type="Pfam" id="PF07693">
    <property type="entry name" value="KAP_NTPase"/>
    <property type="match status" value="1"/>
</dbReference>
<dbReference type="SUPFAM" id="SSF52540">
    <property type="entry name" value="P-loop containing nucleoside triphosphate hydrolases"/>
    <property type="match status" value="1"/>
</dbReference>
<evidence type="ECO:0000313" key="3">
    <source>
        <dbReference type="EMBL" id="QRN45568.1"/>
    </source>
</evidence>
<feature type="transmembrane region" description="Helical" evidence="1">
    <location>
        <begin position="12"/>
        <end position="30"/>
    </location>
</feature>
<sequence length="668" mass="80468">MKNNIINSKDLIKLCLLFFIVYLILSFFKILNFFSFLLSIGFFYFLKFIIKFIIFHNKKVQIEENEVDLLDWIDTTESAEFFAKLLNKNLTFFLNGEWGAGKTEYLKQVEKITKTNNKQNFVYLNLWNVMDERTVINIAFSDLHPVINYLFKILIVFSVVISILITPAINLNLSEFFFRYIDKELFNNWIVPLASLIALFAAVWQFFKYKTDNFYYKFFKTSISAYFLKNKVLIIDDFDRISQLNQEGAYKLFNCLNGKLPIIFVGEYDKIKHEEDKYLQKIINQKIELPYSLYPDNIWNQYFIKLENQLSISISPSFVSLFIEEKRNLRERKMFHYYVTQELEVRGKRDFVQIEQQLVIIFLYLFYPSEYKRLVNSEEVTVVLAKENWKILRDILKNQEGYPIPFSNERKAYFMYEKNFHLTEVQGQEILDQPNLQSIIIENGGYNNDVYEYVTRNLKRLEHEKREKLFEAAIENILINRESALVHKIIEHKNKEIINKIDSRDHNLIINEWTPILDNYYFDFSQRLYFFERFLYISFHKLSQIYTDLELESDDFLNGKNKEFYFFTYLAIKEQWRNFLWPENYWQALDIVFFENSAAYLYILKKLHLIDINDETQEIIAYQKLYNNTMEKDVEGSVEAFKKIKSNLEQLEDFTVIVEEKNSLNYPI</sequence>
<protein>
    <submittedName>
        <fullName evidence="3">MraZ</fullName>
    </submittedName>
</protein>
<reference evidence="3" key="1">
    <citation type="submission" date="2020-06" db="EMBL/GenBank/DDBJ databases">
        <authorList>
            <person name="Brenciani A."/>
            <person name="Morroni G."/>
            <person name="Fioriti S."/>
            <person name="Coccitto S."/>
            <person name="Simoni S."/>
            <person name="Mangiaterra G."/>
            <person name="Cedraro N."/>
            <person name="Vignaroli C."/>
            <person name="Biavasco F."/>
            <person name="Giovanetti E."/>
        </authorList>
    </citation>
    <scope>NUCLEOTIDE SEQUENCE</scope>
    <source>
        <strain evidence="3">EN3</strain>
        <plasmid evidence="3">pEfs-EN3</plasmid>
    </source>
</reference>
<keyword evidence="1" id="KW-0812">Transmembrane</keyword>
<name>A0A891XJR0_ENTFL</name>
<accession>A0A891XJR0</accession>
<feature type="transmembrane region" description="Helical" evidence="1">
    <location>
        <begin position="149"/>
        <end position="169"/>
    </location>
</feature>
<evidence type="ECO:0000256" key="1">
    <source>
        <dbReference type="SAM" id="Phobius"/>
    </source>
</evidence>
<dbReference type="InterPro" id="IPR011646">
    <property type="entry name" value="KAP_P-loop"/>
</dbReference>
<organism evidence="3">
    <name type="scientific">Enterococcus faecalis</name>
    <name type="common">Streptococcus faecalis</name>
    <dbReference type="NCBI Taxonomy" id="1351"/>
    <lineage>
        <taxon>Bacteria</taxon>
        <taxon>Bacillati</taxon>
        <taxon>Bacillota</taxon>
        <taxon>Bacilli</taxon>
        <taxon>Lactobacillales</taxon>
        <taxon>Enterococcaceae</taxon>
        <taxon>Enterococcus</taxon>
    </lineage>
</organism>
<feature type="transmembrane region" description="Helical" evidence="1">
    <location>
        <begin position="189"/>
        <end position="207"/>
    </location>
</feature>
<proteinExistence type="predicted"/>
<evidence type="ECO:0000259" key="2">
    <source>
        <dbReference type="Pfam" id="PF07693"/>
    </source>
</evidence>
<dbReference type="InterPro" id="IPR027417">
    <property type="entry name" value="P-loop_NTPase"/>
</dbReference>
<feature type="domain" description="KAP NTPase" evidence="2">
    <location>
        <begin position="83"/>
        <end position="289"/>
    </location>
</feature>
<dbReference type="AlphaFoldDB" id="A0A891XJR0"/>
<dbReference type="EMBL" id="MT683614">
    <property type="protein sequence ID" value="QRN45568.1"/>
    <property type="molecule type" value="Genomic_DNA"/>
</dbReference>
<keyword evidence="1" id="KW-1133">Transmembrane helix</keyword>
<keyword evidence="1" id="KW-0472">Membrane</keyword>
<feature type="transmembrane region" description="Helical" evidence="1">
    <location>
        <begin position="36"/>
        <end position="54"/>
    </location>
</feature>